<protein>
    <submittedName>
        <fullName evidence="1">Uncharacterized protein</fullName>
    </submittedName>
</protein>
<proteinExistence type="predicted"/>
<dbReference type="AlphaFoldDB" id="B3JFH3"/>
<organism evidence="1 2">
    <name type="scientific">Phocaeicola coprocola DSM 17136</name>
    <dbReference type="NCBI Taxonomy" id="470145"/>
    <lineage>
        <taxon>Bacteria</taxon>
        <taxon>Pseudomonadati</taxon>
        <taxon>Bacteroidota</taxon>
        <taxon>Bacteroidia</taxon>
        <taxon>Bacteroidales</taxon>
        <taxon>Bacteroidaceae</taxon>
        <taxon>Phocaeicola</taxon>
    </lineage>
</organism>
<comment type="caution">
    <text evidence="1">The sequence shown here is derived from an EMBL/GenBank/DDBJ whole genome shotgun (WGS) entry which is preliminary data.</text>
</comment>
<evidence type="ECO:0000313" key="2">
    <source>
        <dbReference type="Proteomes" id="UP000003146"/>
    </source>
</evidence>
<gene>
    <name evidence="1" type="ORF">BACCOP_00622</name>
</gene>
<accession>B3JFH3</accession>
<dbReference type="Proteomes" id="UP000003146">
    <property type="component" value="Unassembled WGS sequence"/>
</dbReference>
<evidence type="ECO:0000313" key="1">
    <source>
        <dbReference type="EMBL" id="EDV02276.1"/>
    </source>
</evidence>
<sequence length="54" mass="6181">MVVLCLQKYVCTLPVATKIGEWNDFADQVCLFYLYIPFSVKPFYGKSDLSGVNR</sequence>
<dbReference type="EMBL" id="ABIY02000056">
    <property type="protein sequence ID" value="EDV02276.1"/>
    <property type="molecule type" value="Genomic_DNA"/>
</dbReference>
<name>B3JFH3_9BACT</name>
<dbReference type="HOGENOM" id="CLU_3040300_0_0_10"/>
<reference evidence="1 2" key="1">
    <citation type="submission" date="2008-04" db="EMBL/GenBank/DDBJ databases">
        <title>Draft genome sequence of Bacteroides coprocola (DSM 17136).</title>
        <authorList>
            <person name="Sudarsanam P."/>
            <person name="Ley R."/>
            <person name="Guruge J."/>
            <person name="Turnbaugh P.J."/>
            <person name="Mahowald M."/>
            <person name="Liep D."/>
            <person name="Gordon J."/>
        </authorList>
    </citation>
    <scope>NUCLEOTIDE SEQUENCE [LARGE SCALE GENOMIC DNA]</scope>
    <source>
        <strain evidence="1 2">DSM 17136</strain>
    </source>
</reference>
<dbReference type="STRING" id="470145.BACCOP_00622"/>
<reference evidence="1 2" key="2">
    <citation type="submission" date="2008-04" db="EMBL/GenBank/DDBJ databases">
        <authorList>
            <person name="Fulton L."/>
            <person name="Clifton S."/>
            <person name="Fulton B."/>
            <person name="Xu J."/>
            <person name="Minx P."/>
            <person name="Pepin K.H."/>
            <person name="Johnson M."/>
            <person name="Thiruvilangam P."/>
            <person name="Bhonagiri V."/>
            <person name="Nash W.E."/>
            <person name="Mardis E.R."/>
            <person name="Wilson R.K."/>
        </authorList>
    </citation>
    <scope>NUCLEOTIDE SEQUENCE [LARGE SCALE GENOMIC DNA]</scope>
    <source>
        <strain evidence="1 2">DSM 17136</strain>
    </source>
</reference>